<dbReference type="Pfam" id="PF00589">
    <property type="entry name" value="Phage_integrase"/>
    <property type="match status" value="1"/>
</dbReference>
<dbReference type="Pfam" id="PF13102">
    <property type="entry name" value="Phage_int_SAM_5"/>
    <property type="match status" value="1"/>
</dbReference>
<evidence type="ECO:0000256" key="5">
    <source>
        <dbReference type="PROSITE-ProRule" id="PRU01248"/>
    </source>
</evidence>
<keyword evidence="3 5" id="KW-0238">DNA-binding</keyword>
<dbReference type="InterPro" id="IPR011010">
    <property type="entry name" value="DNA_brk_join_enz"/>
</dbReference>
<feature type="domain" description="Core-binding (CB)" evidence="7">
    <location>
        <begin position="82"/>
        <end position="176"/>
    </location>
</feature>
<dbReference type="InterPro" id="IPR050090">
    <property type="entry name" value="Tyrosine_recombinase_XerCD"/>
</dbReference>
<reference evidence="9" key="1">
    <citation type="journal article" date="2019" name="Int. J. Syst. Evol. Microbiol.">
        <title>The Global Catalogue of Microorganisms (GCM) 10K type strain sequencing project: providing services to taxonomists for standard genome sequencing and annotation.</title>
        <authorList>
            <consortium name="The Broad Institute Genomics Platform"/>
            <consortium name="The Broad Institute Genome Sequencing Center for Infectious Disease"/>
            <person name="Wu L."/>
            <person name="Ma J."/>
        </authorList>
    </citation>
    <scope>NUCLEOTIDE SEQUENCE [LARGE SCALE GENOMIC DNA]</scope>
    <source>
        <strain evidence="9">CGMCC 4.7357</strain>
    </source>
</reference>
<protein>
    <submittedName>
        <fullName evidence="8">Tyrosine-type recombinase/integrase</fullName>
    </submittedName>
</protein>
<evidence type="ECO:0000259" key="6">
    <source>
        <dbReference type="PROSITE" id="PS51898"/>
    </source>
</evidence>
<comment type="caution">
    <text evidence="8">The sequence shown here is derived from an EMBL/GenBank/DDBJ whole genome shotgun (WGS) entry which is preliminary data.</text>
</comment>
<keyword evidence="2" id="KW-0229">DNA integration</keyword>
<comment type="similarity">
    <text evidence="1">Belongs to the 'phage' integrase family.</text>
</comment>
<dbReference type="SUPFAM" id="SSF56349">
    <property type="entry name" value="DNA breaking-rejoining enzymes"/>
    <property type="match status" value="1"/>
</dbReference>
<dbReference type="Gene3D" id="1.10.443.10">
    <property type="entry name" value="Intergrase catalytic core"/>
    <property type="match status" value="1"/>
</dbReference>
<dbReference type="Gene3D" id="1.10.150.130">
    <property type="match status" value="1"/>
</dbReference>
<evidence type="ECO:0000256" key="3">
    <source>
        <dbReference type="ARBA" id="ARBA00023125"/>
    </source>
</evidence>
<evidence type="ECO:0000256" key="4">
    <source>
        <dbReference type="ARBA" id="ARBA00023172"/>
    </source>
</evidence>
<keyword evidence="9" id="KW-1185">Reference proteome</keyword>
<dbReference type="PROSITE" id="PS51900">
    <property type="entry name" value="CB"/>
    <property type="match status" value="1"/>
</dbReference>
<dbReference type="CDD" id="cd01185">
    <property type="entry name" value="INTN1_C_like"/>
    <property type="match status" value="1"/>
</dbReference>
<dbReference type="PANTHER" id="PTHR30349">
    <property type="entry name" value="PHAGE INTEGRASE-RELATED"/>
    <property type="match status" value="1"/>
</dbReference>
<feature type="domain" description="Tyr recombinase" evidence="6">
    <location>
        <begin position="200"/>
        <end position="368"/>
    </location>
</feature>
<dbReference type="EMBL" id="JBHSGO010000123">
    <property type="protein sequence ID" value="MFC4665760.1"/>
    <property type="molecule type" value="Genomic_DNA"/>
</dbReference>
<evidence type="ECO:0000259" key="7">
    <source>
        <dbReference type="PROSITE" id="PS51900"/>
    </source>
</evidence>
<organism evidence="8 9">
    <name type="scientific">Falsiporphyromonas endometrii</name>
    <dbReference type="NCBI Taxonomy" id="1387297"/>
    <lineage>
        <taxon>Bacteria</taxon>
        <taxon>Pseudomonadati</taxon>
        <taxon>Bacteroidota</taxon>
        <taxon>Bacteroidia</taxon>
        <taxon>Bacteroidales</taxon>
        <taxon>Porphyromonadaceae</taxon>
        <taxon>Falsiporphyromonas</taxon>
    </lineage>
</organism>
<dbReference type="RefSeq" id="WP_380078176.1">
    <property type="nucleotide sequence ID" value="NZ_JBHSGO010000123.1"/>
</dbReference>
<dbReference type="InterPro" id="IPR002104">
    <property type="entry name" value="Integrase_catalytic"/>
</dbReference>
<dbReference type="PROSITE" id="PS51898">
    <property type="entry name" value="TYR_RECOMBINASE"/>
    <property type="match status" value="1"/>
</dbReference>
<dbReference type="InterPro" id="IPR025269">
    <property type="entry name" value="SAM-like_dom"/>
</dbReference>
<accession>A0ABV9K6F1</accession>
<dbReference type="InterPro" id="IPR010998">
    <property type="entry name" value="Integrase_recombinase_N"/>
</dbReference>
<gene>
    <name evidence="8" type="ORF">ACFO3G_03925</name>
</gene>
<evidence type="ECO:0000313" key="9">
    <source>
        <dbReference type="Proteomes" id="UP001596020"/>
    </source>
</evidence>
<keyword evidence="4" id="KW-0233">DNA recombination</keyword>
<name>A0ABV9K6F1_9PORP</name>
<sequence length="376" mass="43146">MKLLMGGGRDTVKLYVRSLKTGKSVYYVYYKNGKRTKECTGVIIPNNEIRGKVFDKKHRSYLQELLVKKIKGLQSMVQHRVIDIDKSLMQYIEELRIMKEAERPNTGRPYVALLSHLKEYCSPSYPLVKVDKFFLLGFIKHLSKTTSLKRKTSKPLSNNTQKKIYALLASAIKKAYQSDLIATNPTTKISPSEHFKKEPRVIKRLTREEVKNLQKTDLNNLVVRRAYLFSCFTGLRFSDIKKLCWSDIRISENVCEIVIKQQKTGGEIIVPLCEEALKQLPKSKVKKGYVFKRLPTNTAVNAILKKWGERAGVKEKVTFHTARHTYATMLVTAGVDIKRVQELMGHASIQATMVYAHVEAEAKREAITQLNNFFKN</sequence>
<dbReference type="InterPro" id="IPR044068">
    <property type="entry name" value="CB"/>
</dbReference>
<dbReference type="PANTHER" id="PTHR30349:SF64">
    <property type="entry name" value="PROPHAGE INTEGRASE INTD-RELATED"/>
    <property type="match status" value="1"/>
</dbReference>
<dbReference type="Proteomes" id="UP001596020">
    <property type="component" value="Unassembled WGS sequence"/>
</dbReference>
<evidence type="ECO:0000313" key="8">
    <source>
        <dbReference type="EMBL" id="MFC4665760.1"/>
    </source>
</evidence>
<proteinExistence type="inferred from homology"/>
<evidence type="ECO:0000256" key="2">
    <source>
        <dbReference type="ARBA" id="ARBA00022908"/>
    </source>
</evidence>
<dbReference type="InterPro" id="IPR013762">
    <property type="entry name" value="Integrase-like_cat_sf"/>
</dbReference>
<evidence type="ECO:0000256" key="1">
    <source>
        <dbReference type="ARBA" id="ARBA00008857"/>
    </source>
</evidence>